<protein>
    <submittedName>
        <fullName evidence="2">(apollo) hypothetical protein</fullName>
    </submittedName>
</protein>
<dbReference type="Proteomes" id="UP000691718">
    <property type="component" value="Unassembled WGS sequence"/>
</dbReference>
<evidence type="ECO:0000313" key="2">
    <source>
        <dbReference type="EMBL" id="CAG5043580.1"/>
    </source>
</evidence>
<keyword evidence="1" id="KW-0812">Transmembrane</keyword>
<dbReference type="EMBL" id="CAJQZP010001402">
    <property type="protein sequence ID" value="CAG5043580.1"/>
    <property type="molecule type" value="Genomic_DNA"/>
</dbReference>
<keyword evidence="3" id="KW-1185">Reference proteome</keyword>
<feature type="transmembrane region" description="Helical" evidence="1">
    <location>
        <begin position="94"/>
        <end position="115"/>
    </location>
</feature>
<name>A0A8S3XXB0_PARAO</name>
<evidence type="ECO:0000313" key="3">
    <source>
        <dbReference type="Proteomes" id="UP000691718"/>
    </source>
</evidence>
<dbReference type="PANTHER" id="PTHR36694">
    <property type="entry name" value="PASIFLORA 1, ISOFORM A-RELATED"/>
    <property type="match status" value="1"/>
</dbReference>
<feature type="transmembrane region" description="Helical" evidence="1">
    <location>
        <begin position="127"/>
        <end position="149"/>
    </location>
</feature>
<reference evidence="2" key="1">
    <citation type="submission" date="2021-04" db="EMBL/GenBank/DDBJ databases">
        <authorList>
            <person name="Tunstrom K."/>
        </authorList>
    </citation>
    <scope>NUCLEOTIDE SEQUENCE</scope>
</reference>
<keyword evidence="1" id="KW-1133">Transmembrane helix</keyword>
<comment type="caution">
    <text evidence="2">The sequence shown here is derived from an EMBL/GenBank/DDBJ whole genome shotgun (WGS) entry which is preliminary data.</text>
</comment>
<dbReference type="AlphaFoldDB" id="A0A8S3XXB0"/>
<feature type="transmembrane region" description="Helical" evidence="1">
    <location>
        <begin position="21"/>
        <end position="43"/>
    </location>
</feature>
<keyword evidence="1" id="KW-0472">Membrane</keyword>
<gene>
    <name evidence="2" type="ORF">PAPOLLO_LOCUS22763</name>
</gene>
<proteinExistence type="predicted"/>
<accession>A0A8S3XXB0</accession>
<organism evidence="2 3">
    <name type="scientific">Parnassius apollo</name>
    <name type="common">Apollo butterfly</name>
    <name type="synonym">Papilio apollo</name>
    <dbReference type="NCBI Taxonomy" id="110799"/>
    <lineage>
        <taxon>Eukaryota</taxon>
        <taxon>Metazoa</taxon>
        <taxon>Ecdysozoa</taxon>
        <taxon>Arthropoda</taxon>
        <taxon>Hexapoda</taxon>
        <taxon>Insecta</taxon>
        <taxon>Pterygota</taxon>
        <taxon>Neoptera</taxon>
        <taxon>Endopterygota</taxon>
        <taxon>Lepidoptera</taxon>
        <taxon>Glossata</taxon>
        <taxon>Ditrysia</taxon>
        <taxon>Papilionoidea</taxon>
        <taxon>Papilionidae</taxon>
        <taxon>Parnassiinae</taxon>
        <taxon>Parnassini</taxon>
        <taxon>Parnassius</taxon>
        <taxon>Parnassius</taxon>
    </lineage>
</organism>
<feature type="transmembrane region" description="Helical" evidence="1">
    <location>
        <begin position="63"/>
        <end position="82"/>
    </location>
</feature>
<evidence type="ECO:0000256" key="1">
    <source>
        <dbReference type="SAM" id="Phobius"/>
    </source>
</evidence>
<dbReference type="PANTHER" id="PTHR36694:SF11">
    <property type="entry name" value="LP21121P-RELATED"/>
    <property type="match status" value="1"/>
</dbReference>
<sequence>MFCEIPKLLRCCICLPLRKGVLIFGYINIIISAFMVGVYSYSVHHEIGLKMVYHGTKSKLEDAVCVGIYCVEIVMNMLLVYGAHVRNLLFLKSFYFYAIATTLMTLILEIITLASSRYFGFMVMGEILAVYITGQCIHVYLIIVVRSLLIKLEMSDSHSYENQLQQIVSGELKVESNAVYPSTVVSNNDA</sequence>
<dbReference type="OrthoDB" id="6927247at2759"/>